<dbReference type="Proteomes" id="UP000308600">
    <property type="component" value="Unassembled WGS sequence"/>
</dbReference>
<name>A0ACD3B2P0_9AGAR</name>
<sequence>MTSLVPAQPDINYHPDEKKYHARRERRLEENPNLPLEELPVGFPKKVEGPIVWEGKDWTGEDQWVYNLSAVELSELDSALLHFKERELALGFISKEAFPLPTLSPILWGFAQELYSGRGFFVLRTIPIDKYTREELAIIYAGISSHVGSARGKQDGTGAVLAHIKDLTVSHAHEKGGIGNAAYTTDRQVFHTDVGDLIALIALETAAEGGVSRISSSGRVYNELAATRPDLVRTLSEPWVLDSFGGDPGYTTRPLLYYEGGHTIIQYSRRHFTGYATQTRSPNIPPITEAQAEALDAVHFLAEKYSLGLNFQKGDIQYINSLGLLHARDGFRDDSEHTRHLIRLWLRNEELAWETPKALKPIWDRLYSAKPEDQRFPLEPEIRRKAGGATK</sequence>
<gene>
    <name evidence="1" type="ORF">BDN72DRAFT_375163</name>
</gene>
<accession>A0ACD3B2P0</accession>
<protein>
    <submittedName>
        <fullName evidence="1">Clavaminate synthase-like protein</fullName>
    </submittedName>
</protein>
<organism evidence="1 2">
    <name type="scientific">Pluteus cervinus</name>
    <dbReference type="NCBI Taxonomy" id="181527"/>
    <lineage>
        <taxon>Eukaryota</taxon>
        <taxon>Fungi</taxon>
        <taxon>Dikarya</taxon>
        <taxon>Basidiomycota</taxon>
        <taxon>Agaricomycotina</taxon>
        <taxon>Agaricomycetes</taxon>
        <taxon>Agaricomycetidae</taxon>
        <taxon>Agaricales</taxon>
        <taxon>Pluteineae</taxon>
        <taxon>Pluteaceae</taxon>
        <taxon>Pluteus</taxon>
    </lineage>
</organism>
<reference evidence="1 2" key="1">
    <citation type="journal article" date="2019" name="Nat. Ecol. Evol.">
        <title>Megaphylogeny resolves global patterns of mushroom evolution.</title>
        <authorList>
            <person name="Varga T."/>
            <person name="Krizsan K."/>
            <person name="Foldi C."/>
            <person name="Dima B."/>
            <person name="Sanchez-Garcia M."/>
            <person name="Sanchez-Ramirez S."/>
            <person name="Szollosi G.J."/>
            <person name="Szarkandi J.G."/>
            <person name="Papp V."/>
            <person name="Albert L."/>
            <person name="Andreopoulos W."/>
            <person name="Angelini C."/>
            <person name="Antonin V."/>
            <person name="Barry K.W."/>
            <person name="Bougher N.L."/>
            <person name="Buchanan P."/>
            <person name="Buyck B."/>
            <person name="Bense V."/>
            <person name="Catcheside P."/>
            <person name="Chovatia M."/>
            <person name="Cooper J."/>
            <person name="Damon W."/>
            <person name="Desjardin D."/>
            <person name="Finy P."/>
            <person name="Geml J."/>
            <person name="Haridas S."/>
            <person name="Hughes K."/>
            <person name="Justo A."/>
            <person name="Karasinski D."/>
            <person name="Kautmanova I."/>
            <person name="Kiss B."/>
            <person name="Kocsube S."/>
            <person name="Kotiranta H."/>
            <person name="LaButti K.M."/>
            <person name="Lechner B.E."/>
            <person name="Liimatainen K."/>
            <person name="Lipzen A."/>
            <person name="Lukacs Z."/>
            <person name="Mihaltcheva S."/>
            <person name="Morgado L.N."/>
            <person name="Niskanen T."/>
            <person name="Noordeloos M.E."/>
            <person name="Ohm R.A."/>
            <person name="Ortiz-Santana B."/>
            <person name="Ovrebo C."/>
            <person name="Racz N."/>
            <person name="Riley R."/>
            <person name="Savchenko A."/>
            <person name="Shiryaev A."/>
            <person name="Soop K."/>
            <person name="Spirin V."/>
            <person name="Szebenyi C."/>
            <person name="Tomsovsky M."/>
            <person name="Tulloss R.E."/>
            <person name="Uehling J."/>
            <person name="Grigoriev I.V."/>
            <person name="Vagvolgyi C."/>
            <person name="Papp T."/>
            <person name="Martin F.M."/>
            <person name="Miettinen O."/>
            <person name="Hibbett D.S."/>
            <person name="Nagy L.G."/>
        </authorList>
    </citation>
    <scope>NUCLEOTIDE SEQUENCE [LARGE SCALE GENOMIC DNA]</scope>
    <source>
        <strain evidence="1 2">NL-1719</strain>
    </source>
</reference>
<evidence type="ECO:0000313" key="1">
    <source>
        <dbReference type="EMBL" id="TFK72234.1"/>
    </source>
</evidence>
<dbReference type="EMBL" id="ML208288">
    <property type="protein sequence ID" value="TFK72234.1"/>
    <property type="molecule type" value="Genomic_DNA"/>
</dbReference>
<evidence type="ECO:0000313" key="2">
    <source>
        <dbReference type="Proteomes" id="UP000308600"/>
    </source>
</evidence>
<keyword evidence="2" id="KW-1185">Reference proteome</keyword>
<proteinExistence type="predicted"/>